<evidence type="ECO:0000313" key="1">
    <source>
        <dbReference type="EMBL" id="CAJ1910997.1"/>
    </source>
</evidence>
<dbReference type="AlphaFoldDB" id="A0AA86RRE0"/>
<gene>
    <name evidence="1" type="ORF">AYBTSS11_LOCUS3443</name>
</gene>
<protein>
    <submittedName>
        <fullName evidence="1">Uncharacterized protein</fullName>
    </submittedName>
</protein>
<keyword evidence="2" id="KW-1185">Reference proteome</keyword>
<name>A0AA86RRE0_9FABA</name>
<accession>A0AA86RRE0</accession>
<dbReference type="EMBL" id="OY731398">
    <property type="protein sequence ID" value="CAJ1910997.1"/>
    <property type="molecule type" value="Genomic_DNA"/>
</dbReference>
<dbReference type="Gramene" id="rna-AYBTSS11_LOCUS3443">
    <property type="protein sequence ID" value="CAJ1910997.1"/>
    <property type="gene ID" value="gene-AYBTSS11_LOCUS3443"/>
</dbReference>
<evidence type="ECO:0000313" key="2">
    <source>
        <dbReference type="Proteomes" id="UP001189624"/>
    </source>
</evidence>
<dbReference type="Proteomes" id="UP001189624">
    <property type="component" value="Chromosome 1"/>
</dbReference>
<reference evidence="1" key="1">
    <citation type="submission" date="2023-10" db="EMBL/GenBank/DDBJ databases">
        <authorList>
            <person name="Domelevo Entfellner J.-B."/>
        </authorList>
    </citation>
    <scope>NUCLEOTIDE SEQUENCE</scope>
</reference>
<organism evidence="1 2">
    <name type="scientific">Sphenostylis stenocarpa</name>
    <dbReference type="NCBI Taxonomy" id="92480"/>
    <lineage>
        <taxon>Eukaryota</taxon>
        <taxon>Viridiplantae</taxon>
        <taxon>Streptophyta</taxon>
        <taxon>Embryophyta</taxon>
        <taxon>Tracheophyta</taxon>
        <taxon>Spermatophyta</taxon>
        <taxon>Magnoliopsida</taxon>
        <taxon>eudicotyledons</taxon>
        <taxon>Gunneridae</taxon>
        <taxon>Pentapetalae</taxon>
        <taxon>rosids</taxon>
        <taxon>fabids</taxon>
        <taxon>Fabales</taxon>
        <taxon>Fabaceae</taxon>
        <taxon>Papilionoideae</taxon>
        <taxon>50 kb inversion clade</taxon>
        <taxon>NPAAA clade</taxon>
        <taxon>indigoferoid/millettioid clade</taxon>
        <taxon>Phaseoleae</taxon>
        <taxon>Sphenostylis</taxon>
    </lineage>
</organism>
<sequence length="54" mass="6398">MTKAWKNEIIDKLNSSIQQRCSSLSHLTCFVFRKERNQNNNKRYGRNNMNAPLV</sequence>
<proteinExistence type="predicted"/>